<gene>
    <name evidence="2" type="ORF">HMPREF0202_00463</name>
</gene>
<reference evidence="2 3" key="1">
    <citation type="submission" date="2013-08" db="EMBL/GenBank/DDBJ databases">
        <authorList>
            <person name="Weinstock G."/>
            <person name="Sodergren E."/>
            <person name="Wylie T."/>
            <person name="Fulton L."/>
            <person name="Fulton R."/>
            <person name="Fronick C."/>
            <person name="O'Laughlin M."/>
            <person name="Godfrey J."/>
            <person name="Miner T."/>
            <person name="Herter B."/>
            <person name="Appelbaum E."/>
            <person name="Cordes M."/>
            <person name="Lek S."/>
            <person name="Wollam A."/>
            <person name="Pepin K.H."/>
            <person name="Palsikar V.B."/>
            <person name="Mitreva M."/>
            <person name="Wilson R.K."/>
        </authorList>
    </citation>
    <scope>NUCLEOTIDE SEQUENCE [LARGE SCALE GENOMIC DNA]</scope>
    <source>
        <strain evidence="2 3">ATCC BAA-474</strain>
    </source>
</reference>
<evidence type="ECO:0000313" key="3">
    <source>
        <dbReference type="Proteomes" id="UP000017081"/>
    </source>
</evidence>
<evidence type="ECO:0000313" key="2">
    <source>
        <dbReference type="EMBL" id="ERT69625.1"/>
    </source>
</evidence>
<dbReference type="EMBL" id="AXZF01000016">
    <property type="protein sequence ID" value="ERT69625.1"/>
    <property type="molecule type" value="Genomic_DNA"/>
</dbReference>
<dbReference type="HOGENOM" id="CLU_1977594_0_0_0"/>
<evidence type="ECO:0000256" key="1">
    <source>
        <dbReference type="SAM" id="SignalP"/>
    </source>
</evidence>
<organism evidence="2 3">
    <name type="scientific">Cetobacterium somerae ATCC BAA-474</name>
    <dbReference type="NCBI Taxonomy" id="1319815"/>
    <lineage>
        <taxon>Bacteria</taxon>
        <taxon>Fusobacteriati</taxon>
        <taxon>Fusobacteriota</taxon>
        <taxon>Fusobacteriia</taxon>
        <taxon>Fusobacteriales</taxon>
        <taxon>Fusobacteriaceae</taxon>
        <taxon>Cetobacterium</taxon>
    </lineage>
</organism>
<keyword evidence="3" id="KW-1185">Reference proteome</keyword>
<dbReference type="RefSeq" id="WP_023050010.1">
    <property type="nucleotide sequence ID" value="NZ_CP173065.2"/>
</dbReference>
<dbReference type="STRING" id="1319815.HMPREF0202_00463"/>
<feature type="chain" id="PRO_5004689251" evidence="1">
    <location>
        <begin position="21"/>
        <end position="126"/>
    </location>
</feature>
<sequence>MKKFLLVSMMALGLGTVAMAKGNNGHRMSADGMGHNNGGKMMVGQCQTNEEKALMREKMRTNPKLQEGRIKLQENKVAMMKEMAKENPNFTNIEKINKDRANIQAEMKTEQMKMRYEMLKTNKTTN</sequence>
<protein>
    <submittedName>
        <fullName evidence="2">Uncharacterized protein</fullName>
    </submittedName>
</protein>
<dbReference type="AlphaFoldDB" id="U7VDK7"/>
<feature type="signal peptide" evidence="1">
    <location>
        <begin position="1"/>
        <end position="20"/>
    </location>
</feature>
<accession>U7VDK7</accession>
<proteinExistence type="predicted"/>
<comment type="caution">
    <text evidence="2">The sequence shown here is derived from an EMBL/GenBank/DDBJ whole genome shotgun (WGS) entry which is preliminary data.</text>
</comment>
<name>U7VDK7_9FUSO</name>
<dbReference type="Proteomes" id="UP000017081">
    <property type="component" value="Unassembled WGS sequence"/>
</dbReference>
<keyword evidence="1" id="KW-0732">Signal</keyword>